<dbReference type="InterPro" id="IPR053145">
    <property type="entry name" value="AB_hydrolase_Est10"/>
</dbReference>
<dbReference type="InterPro" id="IPR029058">
    <property type="entry name" value="AB_hydrolase_fold"/>
</dbReference>
<reference evidence="1" key="1">
    <citation type="submission" date="2022-12" db="EMBL/GenBank/DDBJ databases">
        <authorList>
            <person name="Petersen C."/>
        </authorList>
    </citation>
    <scope>NUCLEOTIDE SEQUENCE</scope>
    <source>
        <strain evidence="1">IBT 15544</strain>
    </source>
</reference>
<sequence>MESESWAELRLEFTPLVRFFLSESLLGKSCKIVCKAFGPLESVGAPIIISGWWLTSVKVPLRFQHAEFGMLLQMTSAGSLVDLRFLPMRALGLGVSLQMPCYADKDAHEFEITLGKRDFKVGGSFCLPNATEEQAEIPKFPCMVFLAGSGLCDRDSTVEENRPFKDLAWGLARQGIASIRFDKVTRTYPKAFRNRKNMILTDEYVEHAVDAILQCQNHPSILPNRVFVLGHSLGAVVAPIIAAMDASVAGCIIMAGPAEPMYRCLIRQLRYIQSLDGPEALYLSKRIDEMQAQADLADSDHLTLSTPATQLPFGIGPSYWLDYRKAAGTIKSPFKMITNNGKRLSTENTMSNSIYMNN</sequence>
<name>A0A9W9MBE1_9EURO</name>
<proteinExistence type="predicted"/>
<dbReference type="Gene3D" id="3.40.50.1820">
    <property type="entry name" value="alpha/beta hydrolase"/>
    <property type="match status" value="1"/>
</dbReference>
<protein>
    <recommendedName>
        <fullName evidence="3">Serine aminopeptidase S33 domain-containing protein</fullName>
    </recommendedName>
</protein>
<dbReference type="Proteomes" id="UP001150904">
    <property type="component" value="Unassembled WGS sequence"/>
</dbReference>
<comment type="caution">
    <text evidence="1">The sequence shown here is derived from an EMBL/GenBank/DDBJ whole genome shotgun (WGS) entry which is preliminary data.</text>
</comment>
<dbReference type="RefSeq" id="XP_058306112.1">
    <property type="nucleotide sequence ID" value="XM_058456124.1"/>
</dbReference>
<dbReference type="SUPFAM" id="SSF53474">
    <property type="entry name" value="alpha/beta-Hydrolases"/>
    <property type="match status" value="1"/>
</dbReference>
<dbReference type="GO" id="GO:0072330">
    <property type="term" value="P:monocarboxylic acid biosynthetic process"/>
    <property type="evidence" value="ECO:0007669"/>
    <property type="project" value="UniProtKB-ARBA"/>
</dbReference>
<reference evidence="1" key="2">
    <citation type="journal article" date="2023" name="IMA Fungus">
        <title>Comparative genomic study of the Penicillium genus elucidates a diverse pangenome and 15 lateral gene transfer events.</title>
        <authorList>
            <person name="Petersen C."/>
            <person name="Sorensen T."/>
            <person name="Nielsen M.R."/>
            <person name="Sondergaard T.E."/>
            <person name="Sorensen J.L."/>
            <person name="Fitzpatrick D.A."/>
            <person name="Frisvad J.C."/>
            <person name="Nielsen K.L."/>
        </authorList>
    </citation>
    <scope>NUCLEOTIDE SEQUENCE</scope>
    <source>
        <strain evidence="1">IBT 15544</strain>
    </source>
</reference>
<accession>A0A9W9MBE1</accession>
<dbReference type="PANTHER" id="PTHR43265:SF1">
    <property type="entry name" value="ESTERASE ESTD"/>
    <property type="match status" value="1"/>
</dbReference>
<evidence type="ECO:0000313" key="2">
    <source>
        <dbReference type="Proteomes" id="UP001150904"/>
    </source>
</evidence>
<dbReference type="GeneID" id="83183425"/>
<keyword evidence="2" id="KW-1185">Reference proteome</keyword>
<dbReference type="GO" id="GO:0052689">
    <property type="term" value="F:carboxylic ester hydrolase activity"/>
    <property type="evidence" value="ECO:0007669"/>
    <property type="project" value="TreeGrafter"/>
</dbReference>
<evidence type="ECO:0008006" key="3">
    <source>
        <dbReference type="Google" id="ProtNLM"/>
    </source>
</evidence>
<evidence type="ECO:0000313" key="1">
    <source>
        <dbReference type="EMBL" id="KAJ5195624.1"/>
    </source>
</evidence>
<organism evidence="1 2">
    <name type="scientific">Penicillium cinerascens</name>
    <dbReference type="NCBI Taxonomy" id="70096"/>
    <lineage>
        <taxon>Eukaryota</taxon>
        <taxon>Fungi</taxon>
        <taxon>Dikarya</taxon>
        <taxon>Ascomycota</taxon>
        <taxon>Pezizomycotina</taxon>
        <taxon>Eurotiomycetes</taxon>
        <taxon>Eurotiomycetidae</taxon>
        <taxon>Eurotiales</taxon>
        <taxon>Aspergillaceae</taxon>
        <taxon>Penicillium</taxon>
    </lineage>
</organism>
<dbReference type="OrthoDB" id="10249433at2759"/>
<dbReference type="PANTHER" id="PTHR43265">
    <property type="entry name" value="ESTERASE ESTD"/>
    <property type="match status" value="1"/>
</dbReference>
<gene>
    <name evidence="1" type="ORF">N7498_009062</name>
</gene>
<dbReference type="GO" id="GO:0017000">
    <property type="term" value="P:antibiotic biosynthetic process"/>
    <property type="evidence" value="ECO:0007669"/>
    <property type="project" value="UniProtKB-ARBA"/>
</dbReference>
<dbReference type="AlphaFoldDB" id="A0A9W9MBE1"/>
<dbReference type="EMBL" id="JAPQKR010000015">
    <property type="protein sequence ID" value="KAJ5195624.1"/>
    <property type="molecule type" value="Genomic_DNA"/>
</dbReference>